<dbReference type="PROSITE" id="PS00150">
    <property type="entry name" value="ACYLPHOSPHATASE_1"/>
    <property type="match status" value="1"/>
</dbReference>
<evidence type="ECO:0000313" key="13">
    <source>
        <dbReference type="Proteomes" id="UP000383971"/>
    </source>
</evidence>
<feature type="active site" evidence="9">
    <location>
        <position position="49"/>
    </location>
</feature>
<keyword evidence="13" id="KW-1185">Reference proteome</keyword>
<dbReference type="Pfam" id="PF07503">
    <property type="entry name" value="zf-HYPF"/>
    <property type="match status" value="2"/>
</dbReference>
<evidence type="ECO:0000256" key="1">
    <source>
        <dbReference type="ARBA" id="ARBA00004711"/>
    </source>
</evidence>
<comment type="similarity">
    <text evidence="2 8">Belongs to the carbamoyltransferase HypF family.</text>
</comment>
<feature type="active site" evidence="9">
    <location>
        <position position="31"/>
    </location>
</feature>
<dbReference type="PIRSF" id="PIRSF006256">
    <property type="entry name" value="CMPcnvr_hdrg_mat"/>
    <property type="match status" value="1"/>
</dbReference>
<keyword evidence="6" id="KW-0862">Zinc</keyword>
<dbReference type="GO" id="GO:0016743">
    <property type="term" value="F:carboxyl- or carbamoyltransferase activity"/>
    <property type="evidence" value="ECO:0007669"/>
    <property type="project" value="UniProtKB-UniRule"/>
</dbReference>
<evidence type="ECO:0000259" key="10">
    <source>
        <dbReference type="PROSITE" id="PS51160"/>
    </source>
</evidence>
<evidence type="ECO:0000256" key="9">
    <source>
        <dbReference type="PROSITE-ProRule" id="PRU00520"/>
    </source>
</evidence>
<gene>
    <name evidence="12" type="ORF">PCO31111_02199</name>
</gene>
<proteinExistence type="inferred from homology"/>
<evidence type="ECO:0000256" key="3">
    <source>
        <dbReference type="ARBA" id="ARBA00022598"/>
    </source>
</evidence>
<comment type="catalytic activity">
    <reaction evidence="7 8">
        <text>C-terminal L-cysteinyl-[HypE protein] + carbamoyl phosphate + ATP + H2O = C-terminal S-carboxamide-L-cysteinyl-[HypE protein] + AMP + phosphate + diphosphate + H(+)</text>
        <dbReference type="Rhea" id="RHEA:55636"/>
        <dbReference type="Rhea" id="RHEA-COMP:14247"/>
        <dbReference type="Rhea" id="RHEA-COMP:14392"/>
        <dbReference type="ChEBI" id="CHEBI:15377"/>
        <dbReference type="ChEBI" id="CHEBI:15378"/>
        <dbReference type="ChEBI" id="CHEBI:30616"/>
        <dbReference type="ChEBI" id="CHEBI:33019"/>
        <dbReference type="ChEBI" id="CHEBI:43474"/>
        <dbReference type="ChEBI" id="CHEBI:58228"/>
        <dbReference type="ChEBI" id="CHEBI:76913"/>
        <dbReference type="ChEBI" id="CHEBI:139126"/>
        <dbReference type="ChEBI" id="CHEBI:456215"/>
    </reaction>
</comment>
<dbReference type="PANTHER" id="PTHR42959">
    <property type="entry name" value="CARBAMOYLTRANSFERASE"/>
    <property type="match status" value="1"/>
</dbReference>
<evidence type="ECO:0000256" key="8">
    <source>
        <dbReference type="PIRNR" id="PIRNR006256"/>
    </source>
</evidence>
<dbReference type="InterPro" id="IPR017945">
    <property type="entry name" value="DHBP_synth_RibB-like_a/b_dom"/>
</dbReference>
<name>A0A5E4UPR9_9BURK</name>
<reference evidence="12 13" key="1">
    <citation type="submission" date="2019-08" db="EMBL/GenBank/DDBJ databases">
        <authorList>
            <person name="Peeters C."/>
        </authorList>
    </citation>
    <scope>NUCLEOTIDE SEQUENCE [LARGE SCALE GENOMIC DNA]</scope>
    <source>
        <strain evidence="12 13">LMG 31111</strain>
    </source>
</reference>
<dbReference type="SUPFAM" id="SSF55821">
    <property type="entry name" value="YrdC/RibB"/>
    <property type="match status" value="1"/>
</dbReference>
<dbReference type="Pfam" id="PF17788">
    <property type="entry name" value="HypF_C"/>
    <property type="match status" value="1"/>
</dbReference>
<dbReference type="EMBL" id="CABPSE010000006">
    <property type="protein sequence ID" value="VVE01927.1"/>
    <property type="molecule type" value="Genomic_DNA"/>
</dbReference>
<dbReference type="Gene3D" id="3.30.110.120">
    <property type="match status" value="1"/>
</dbReference>
<dbReference type="Gene3D" id="3.90.870.50">
    <property type="match status" value="1"/>
</dbReference>
<dbReference type="GO" id="GO:0003725">
    <property type="term" value="F:double-stranded RNA binding"/>
    <property type="evidence" value="ECO:0007669"/>
    <property type="project" value="InterPro"/>
</dbReference>
<dbReference type="InterPro" id="IPR041440">
    <property type="entry name" value="HypF_C"/>
</dbReference>
<feature type="domain" description="Acylphosphatase-like" evidence="10">
    <location>
        <begin position="16"/>
        <end position="102"/>
    </location>
</feature>
<accession>A0A5E4UPR9</accession>
<dbReference type="InterPro" id="IPR051060">
    <property type="entry name" value="Carbamoyltrans_HypF-like"/>
</dbReference>
<dbReference type="GO" id="GO:0003998">
    <property type="term" value="F:acylphosphatase activity"/>
    <property type="evidence" value="ECO:0007669"/>
    <property type="project" value="UniProtKB-EC"/>
</dbReference>
<feature type="domain" description="YrdC-like" evidence="11">
    <location>
        <begin position="213"/>
        <end position="399"/>
    </location>
</feature>
<dbReference type="Gene3D" id="3.30.420.360">
    <property type="match status" value="1"/>
</dbReference>
<dbReference type="NCBIfam" id="TIGR00143">
    <property type="entry name" value="hypF"/>
    <property type="match status" value="1"/>
</dbReference>
<dbReference type="SUPFAM" id="SSF54975">
    <property type="entry name" value="Acylphosphatase/BLUF domain-like"/>
    <property type="match status" value="1"/>
</dbReference>
<dbReference type="Pfam" id="PF00708">
    <property type="entry name" value="Acylphosphatase"/>
    <property type="match status" value="1"/>
</dbReference>
<dbReference type="InterPro" id="IPR017968">
    <property type="entry name" value="Acylphosphatase_CS"/>
</dbReference>
<dbReference type="UniPathway" id="UPA00335"/>
<dbReference type="Pfam" id="PF22521">
    <property type="entry name" value="HypF_C_2"/>
    <property type="match status" value="1"/>
</dbReference>
<keyword evidence="4" id="KW-0479">Metal-binding</keyword>
<protein>
    <recommendedName>
        <fullName evidence="8">Carbamoyltransferase HypF</fullName>
        <ecNumber evidence="8">6.2.-.-</ecNumber>
    </recommendedName>
</protein>
<dbReference type="InterPro" id="IPR006070">
    <property type="entry name" value="Sua5-like_dom"/>
</dbReference>
<dbReference type="PROSITE" id="PS51160">
    <property type="entry name" value="ACYLPHOSPHATASE_3"/>
    <property type="match status" value="1"/>
</dbReference>
<dbReference type="EC" id="6.2.-.-" evidence="8"/>
<keyword evidence="5" id="KW-0863">Zinc-finger</keyword>
<keyword evidence="9" id="KW-0378">Hydrolase</keyword>
<comment type="function">
    <text evidence="8">Involved in the maturation of [NiFe] hydrogenases. Along with HypE, it catalyzes the synthesis of the CN ligands of the active site iron of [NiFe]-hydrogenases. HypF functions as a carbamoyl transferase using carbamoylphosphate as a substrate and transferring the carboxamido moiety in an ATP-dependent reaction to the thiolate of the C-terminal cysteine of HypE yielding a protein-S-carboxamide.</text>
</comment>
<keyword evidence="12" id="KW-0808">Transferase</keyword>
<dbReference type="SUPFAM" id="SSF53067">
    <property type="entry name" value="Actin-like ATPase domain"/>
    <property type="match status" value="1"/>
</dbReference>
<dbReference type="PROSITE" id="PS51163">
    <property type="entry name" value="YRDC"/>
    <property type="match status" value="1"/>
</dbReference>
<sequence>MGTTFTDTIVAGSRLRLRMDVTGAVQGVGFRPFVHRLAVSEGLGGFVRNTGEGVSLEVEGTLPALERFLARLDAEIAPPAAIHRRQSCRLPAQGEHGFLIAPSATGGRRSAMVLPDLAVCPACLGEILAPNDRRYRYPFTTCMHCGPRYSLIEAVPYDRLRTAMRHFPMCAACRKEYDEPGSRRFHAECNACPECGPQLALWDTAGTVLAERHQALRLAADAVRQGRIVALKGLGGFQLIVDARCDTAVRRLRECKARPAKPFAIMVQNLADASMVAELSEVEQRLLCSAAAPIVLVRARTDVSEVARSVAPANPLLGVMLPSTPLHVLLMLELGFPVVATSGNLGGEPIVTDEREALERLAHIADLFLVHDRPILRPVDDSVVRVIAGREAVLRRARGYAPLSLAFPFPSDTEPVLALGAHQKSTIALAVDGRVVLGPHIGDLAAPATREAFAQAVESVTALYGVRPLHVACDLHPDYYSTRFADASGLPVRRVPHHLAHVLAGTVDNDLEGPVLGVAWDGAGYGMDGSIWGGEFLAVDANRFSRVAHLLPFRLAGGEAAMREPRRAALGALYAIFGDDALAMSDQKPIAAFTAGERHTLGALLSRGVNAPLTSSAGRLFDAVAALLDLVQIATFEGEAAMAVEFAAQRAVTSVLLAPPRLVEHAGNLVLDWRPMLADIVAGCRDGIAAPSLAAAFHDSLVEAIVAVATRVGFERVLLSGGCFQNARLVERAVGRLRQAGFDPYWHHRIPPNDGGIAVGQAAFAARPLAGGNI</sequence>
<dbReference type="GO" id="GO:0016874">
    <property type="term" value="F:ligase activity"/>
    <property type="evidence" value="ECO:0007669"/>
    <property type="project" value="UniProtKB-UniRule"/>
</dbReference>
<dbReference type="Pfam" id="PF01300">
    <property type="entry name" value="Sua5_yciO_yrdC"/>
    <property type="match status" value="1"/>
</dbReference>
<dbReference type="Proteomes" id="UP000383971">
    <property type="component" value="Unassembled WGS sequence"/>
</dbReference>
<dbReference type="InterPro" id="IPR055128">
    <property type="entry name" value="HypF_C_2"/>
</dbReference>
<evidence type="ECO:0000256" key="7">
    <source>
        <dbReference type="ARBA" id="ARBA00048220"/>
    </source>
</evidence>
<dbReference type="InterPro" id="IPR043129">
    <property type="entry name" value="ATPase_NBD"/>
</dbReference>
<organism evidence="12 13">
    <name type="scientific">Pandoraea communis</name>
    <dbReference type="NCBI Taxonomy" id="2508297"/>
    <lineage>
        <taxon>Bacteria</taxon>
        <taxon>Pseudomonadati</taxon>
        <taxon>Pseudomonadota</taxon>
        <taxon>Betaproteobacteria</taxon>
        <taxon>Burkholderiales</taxon>
        <taxon>Burkholderiaceae</taxon>
        <taxon>Pandoraea</taxon>
    </lineage>
</organism>
<dbReference type="GO" id="GO:0008270">
    <property type="term" value="F:zinc ion binding"/>
    <property type="evidence" value="ECO:0007669"/>
    <property type="project" value="UniProtKB-KW"/>
</dbReference>
<evidence type="ECO:0000256" key="4">
    <source>
        <dbReference type="ARBA" id="ARBA00022723"/>
    </source>
</evidence>
<keyword evidence="3" id="KW-0436">Ligase</keyword>
<dbReference type="InterPro" id="IPR004421">
    <property type="entry name" value="Carbamoyltransferase_HypF"/>
</dbReference>
<dbReference type="PANTHER" id="PTHR42959:SF1">
    <property type="entry name" value="CARBAMOYLTRANSFERASE HYPF"/>
    <property type="match status" value="1"/>
</dbReference>
<comment type="catalytic activity">
    <reaction evidence="9">
        <text>an acyl phosphate + H2O = a carboxylate + phosphate + H(+)</text>
        <dbReference type="Rhea" id="RHEA:14965"/>
        <dbReference type="ChEBI" id="CHEBI:15377"/>
        <dbReference type="ChEBI" id="CHEBI:15378"/>
        <dbReference type="ChEBI" id="CHEBI:29067"/>
        <dbReference type="ChEBI" id="CHEBI:43474"/>
        <dbReference type="ChEBI" id="CHEBI:59918"/>
        <dbReference type="EC" id="3.6.1.7"/>
    </reaction>
</comment>
<dbReference type="InterPro" id="IPR001792">
    <property type="entry name" value="Acylphosphatase-like_dom"/>
</dbReference>
<evidence type="ECO:0000259" key="11">
    <source>
        <dbReference type="PROSITE" id="PS51163"/>
    </source>
</evidence>
<dbReference type="InterPro" id="IPR011125">
    <property type="entry name" value="Znf_HypF"/>
</dbReference>
<evidence type="ECO:0000313" key="12">
    <source>
        <dbReference type="EMBL" id="VVE01927.1"/>
    </source>
</evidence>
<comment type="pathway">
    <text evidence="1 8">Protein modification; [NiFe] hydrogenase maturation.</text>
</comment>
<dbReference type="InterPro" id="IPR036046">
    <property type="entry name" value="Acylphosphatase-like_dom_sf"/>
</dbReference>
<evidence type="ECO:0000256" key="6">
    <source>
        <dbReference type="ARBA" id="ARBA00022833"/>
    </source>
</evidence>
<evidence type="ECO:0000256" key="5">
    <source>
        <dbReference type="ARBA" id="ARBA00022771"/>
    </source>
</evidence>
<dbReference type="AlphaFoldDB" id="A0A5E4UPR9"/>
<dbReference type="RefSeq" id="WP_150584925.1">
    <property type="nucleotide sequence ID" value="NZ_CABPSE010000006.1"/>
</dbReference>
<evidence type="ECO:0000256" key="2">
    <source>
        <dbReference type="ARBA" id="ARBA00008097"/>
    </source>
</evidence>
<dbReference type="GO" id="GO:0051604">
    <property type="term" value="P:protein maturation"/>
    <property type="evidence" value="ECO:0007669"/>
    <property type="project" value="TreeGrafter"/>
</dbReference>
<dbReference type="Gene3D" id="3.30.420.40">
    <property type="match status" value="1"/>
</dbReference>